<dbReference type="GO" id="GO:0019287">
    <property type="term" value="P:isopentenyl diphosphate biosynthetic process, mevalonate pathway"/>
    <property type="evidence" value="ECO:0007669"/>
    <property type="project" value="TreeGrafter"/>
</dbReference>
<evidence type="ECO:0000256" key="2">
    <source>
        <dbReference type="ARBA" id="ARBA00005017"/>
    </source>
</evidence>
<dbReference type="GO" id="GO:0004631">
    <property type="term" value="F:phosphomevalonate kinase activity"/>
    <property type="evidence" value="ECO:0007669"/>
    <property type="project" value="UniProtKB-EC"/>
</dbReference>
<gene>
    <name evidence="18" type="ORF">RDWZM_010229</name>
</gene>
<evidence type="ECO:0000256" key="15">
    <source>
        <dbReference type="ARBA" id="ARBA00023166"/>
    </source>
</evidence>
<dbReference type="OMA" id="YGFFCRA"/>
<keyword evidence="13" id="KW-0756">Sterol biosynthesis</keyword>
<evidence type="ECO:0000256" key="12">
    <source>
        <dbReference type="ARBA" id="ARBA00022955"/>
    </source>
</evidence>
<comment type="subcellular location">
    <subcellularLocation>
        <location evidence="1">Cytoplasm</location>
        <location evidence="1">Cytosol</location>
    </subcellularLocation>
</comment>
<keyword evidence="14" id="KW-0443">Lipid metabolism</keyword>
<dbReference type="Pfam" id="PF04275">
    <property type="entry name" value="P-mevalo_kinase"/>
    <property type="match status" value="1"/>
</dbReference>
<evidence type="ECO:0000256" key="6">
    <source>
        <dbReference type="ARBA" id="ARBA00022548"/>
    </source>
</evidence>
<evidence type="ECO:0000313" key="19">
    <source>
        <dbReference type="Proteomes" id="UP001142055"/>
    </source>
</evidence>
<organism evidence="18 19">
    <name type="scientific">Blomia tropicalis</name>
    <name type="common">Mite</name>
    <dbReference type="NCBI Taxonomy" id="40697"/>
    <lineage>
        <taxon>Eukaryota</taxon>
        <taxon>Metazoa</taxon>
        <taxon>Ecdysozoa</taxon>
        <taxon>Arthropoda</taxon>
        <taxon>Chelicerata</taxon>
        <taxon>Arachnida</taxon>
        <taxon>Acari</taxon>
        <taxon>Acariformes</taxon>
        <taxon>Sarcoptiformes</taxon>
        <taxon>Astigmata</taxon>
        <taxon>Glycyphagoidea</taxon>
        <taxon>Echimyopodidae</taxon>
        <taxon>Blomia</taxon>
    </lineage>
</organism>
<evidence type="ECO:0000313" key="18">
    <source>
        <dbReference type="EMBL" id="KAJ6215729.1"/>
    </source>
</evidence>
<name>A0A9Q0LYC9_BLOTA</name>
<dbReference type="PANTHER" id="PTHR13101:SF1">
    <property type="entry name" value="PHOSPHOMEVALONATE KINASE"/>
    <property type="match status" value="1"/>
</dbReference>
<evidence type="ECO:0000256" key="7">
    <source>
        <dbReference type="ARBA" id="ARBA00022679"/>
    </source>
</evidence>
<evidence type="ECO:0000256" key="10">
    <source>
        <dbReference type="ARBA" id="ARBA00022778"/>
    </source>
</evidence>
<keyword evidence="15" id="KW-1207">Sterol metabolism</keyword>
<keyword evidence="6" id="KW-0153">Cholesterol metabolism</keyword>
<comment type="pathway">
    <text evidence="2">Isoprenoid biosynthesis; isopentenyl diphosphate biosynthesis via mevalonate pathway; isopentenyl diphosphate from (R)-mevalonate: step 2/3.</text>
</comment>
<reference evidence="18" key="1">
    <citation type="submission" date="2022-12" db="EMBL/GenBank/DDBJ databases">
        <title>Genome assemblies of Blomia tropicalis.</title>
        <authorList>
            <person name="Cui Y."/>
        </authorList>
    </citation>
    <scope>NUCLEOTIDE SEQUENCE</scope>
    <source>
        <tissue evidence="18">Adult mites</tissue>
    </source>
</reference>
<evidence type="ECO:0000256" key="4">
    <source>
        <dbReference type="ARBA" id="ARBA00022490"/>
    </source>
</evidence>
<dbReference type="EC" id="2.7.4.2" evidence="3"/>
<dbReference type="Gene3D" id="3.40.50.300">
    <property type="entry name" value="P-loop containing nucleotide triphosphate hydrolases"/>
    <property type="match status" value="1"/>
</dbReference>
<evidence type="ECO:0000256" key="3">
    <source>
        <dbReference type="ARBA" id="ARBA00012958"/>
    </source>
</evidence>
<dbReference type="AlphaFoldDB" id="A0A9Q0LYC9"/>
<evidence type="ECO:0000256" key="8">
    <source>
        <dbReference type="ARBA" id="ARBA00022741"/>
    </source>
</evidence>
<keyword evidence="5" id="KW-0444">Lipid biosynthesis</keyword>
<proteinExistence type="predicted"/>
<dbReference type="InterPro" id="IPR005919">
    <property type="entry name" value="Pmev_kin_anim"/>
</dbReference>
<evidence type="ECO:0000256" key="1">
    <source>
        <dbReference type="ARBA" id="ARBA00004514"/>
    </source>
</evidence>
<keyword evidence="7" id="KW-0808">Transferase</keyword>
<keyword evidence="10" id="KW-0152">Cholesterol biosynthesis</keyword>
<protein>
    <recommendedName>
        <fullName evidence="17">Phosphomevalonate kinase</fullName>
        <ecNumber evidence="3">2.7.4.2</ecNumber>
    </recommendedName>
</protein>
<dbReference type="GO" id="GO:0005524">
    <property type="term" value="F:ATP binding"/>
    <property type="evidence" value="ECO:0007669"/>
    <property type="project" value="UniProtKB-KW"/>
</dbReference>
<evidence type="ECO:0000256" key="13">
    <source>
        <dbReference type="ARBA" id="ARBA00023011"/>
    </source>
</evidence>
<dbReference type="EMBL" id="JAPWDV010000004">
    <property type="protein sequence ID" value="KAJ6215729.1"/>
    <property type="molecule type" value="Genomic_DNA"/>
</dbReference>
<dbReference type="InterPro" id="IPR027417">
    <property type="entry name" value="P-loop_NTPase"/>
</dbReference>
<evidence type="ECO:0000256" key="14">
    <source>
        <dbReference type="ARBA" id="ARBA00023098"/>
    </source>
</evidence>
<keyword evidence="11" id="KW-0067">ATP-binding</keyword>
<keyword evidence="9" id="KW-0418">Kinase</keyword>
<evidence type="ECO:0000256" key="5">
    <source>
        <dbReference type="ARBA" id="ARBA00022516"/>
    </source>
</evidence>
<evidence type="ECO:0000256" key="16">
    <source>
        <dbReference type="ARBA" id="ARBA00023221"/>
    </source>
</evidence>
<dbReference type="Proteomes" id="UP001142055">
    <property type="component" value="Chromosome 4"/>
</dbReference>
<dbReference type="GO" id="GO:0005829">
    <property type="term" value="C:cytosol"/>
    <property type="evidence" value="ECO:0007669"/>
    <property type="project" value="UniProtKB-SubCell"/>
</dbReference>
<keyword evidence="19" id="KW-1185">Reference proteome</keyword>
<accession>A0A9Q0LYC9</accession>
<comment type="caution">
    <text evidence="18">The sequence shown here is derived from an EMBL/GenBank/DDBJ whole genome shotgun (WGS) entry which is preliminary data.</text>
</comment>
<dbReference type="PANTHER" id="PTHR13101">
    <property type="entry name" value="PHOSPHOMEVALONATE KINASE"/>
    <property type="match status" value="1"/>
</dbReference>
<keyword evidence="4" id="KW-0963">Cytoplasm</keyword>
<dbReference type="GO" id="GO:0006695">
    <property type="term" value="P:cholesterol biosynthetic process"/>
    <property type="evidence" value="ECO:0007669"/>
    <property type="project" value="UniProtKB-KW"/>
</dbReference>
<keyword evidence="12" id="KW-0752">Steroid biosynthesis</keyword>
<evidence type="ECO:0000256" key="11">
    <source>
        <dbReference type="ARBA" id="ARBA00022840"/>
    </source>
</evidence>
<keyword evidence="8" id="KW-0547">Nucleotide-binding</keyword>
<evidence type="ECO:0000256" key="9">
    <source>
        <dbReference type="ARBA" id="ARBA00022777"/>
    </source>
</evidence>
<keyword evidence="16" id="KW-0753">Steroid metabolism</keyword>
<evidence type="ECO:0000256" key="17">
    <source>
        <dbReference type="ARBA" id="ARBA00034549"/>
    </source>
</evidence>
<sequence>MDKQIVAQIRENISKLKKPNVQLILSGKRKCGKDYVEQLIMERYGDLMKSFRISAPIKKAFADQHSLDYEMLLSASKYKETYRQQMVEWSDSIRSIDANYFLRMTIDQCFTHSTQSYPIWLLNDARRISDLNYFHDKSEIDIDHKNIITIRIVADPMVRMERGYQFTEGIDDQITECGLDSYQQWDHIIHNNGTKDDLLKCLQPIFNAIDTKIGIAQNYYLLN</sequence>